<keyword evidence="9" id="KW-1185">Reference proteome</keyword>
<dbReference type="PROSITE" id="PS50850">
    <property type="entry name" value="MFS"/>
    <property type="match status" value="1"/>
</dbReference>
<dbReference type="EMBL" id="SMSJ01000190">
    <property type="protein sequence ID" value="TDH57895.1"/>
    <property type="molecule type" value="Genomic_DNA"/>
</dbReference>
<dbReference type="OrthoDB" id="272777at2"/>
<dbReference type="Pfam" id="PF07690">
    <property type="entry name" value="MFS_1"/>
    <property type="match status" value="1"/>
</dbReference>
<feature type="transmembrane region" description="Helical" evidence="6">
    <location>
        <begin position="83"/>
        <end position="101"/>
    </location>
</feature>
<feature type="transmembrane region" description="Helical" evidence="6">
    <location>
        <begin position="107"/>
        <end position="130"/>
    </location>
</feature>
<feature type="domain" description="Major facilitator superfamily (MFS) profile" evidence="7">
    <location>
        <begin position="17"/>
        <end position="409"/>
    </location>
</feature>
<organism evidence="8 9">
    <name type="scientific">Dankookia rubra</name>
    <dbReference type="NCBI Taxonomy" id="1442381"/>
    <lineage>
        <taxon>Bacteria</taxon>
        <taxon>Pseudomonadati</taxon>
        <taxon>Pseudomonadota</taxon>
        <taxon>Alphaproteobacteria</taxon>
        <taxon>Acetobacterales</taxon>
        <taxon>Roseomonadaceae</taxon>
        <taxon>Dankookia</taxon>
    </lineage>
</organism>
<dbReference type="InterPro" id="IPR036259">
    <property type="entry name" value="MFS_trans_sf"/>
</dbReference>
<feature type="transmembrane region" description="Helical" evidence="6">
    <location>
        <begin position="142"/>
        <end position="167"/>
    </location>
</feature>
<keyword evidence="3 6" id="KW-0812">Transmembrane</keyword>
<evidence type="ECO:0000256" key="2">
    <source>
        <dbReference type="ARBA" id="ARBA00022475"/>
    </source>
</evidence>
<keyword evidence="4 6" id="KW-1133">Transmembrane helix</keyword>
<sequence length="418" mass="42115">MPLDAKAAPGIAPATRLLLALALMTGASQFHRAALGVVGPELAAALGGGPGLLGAANGAFFLALLLLQVPVGLALDRIGPRRTVAWLAMPAALGALGQALAPDAGWFLAARFLLGVGCAASFMASVVLCARWHAGPGLTTALARVFALSQGGILLAGAPFAAAAGAFGWRGAYALSGVLTLGLAALWWGWVRDDPPDRPAPARPAETLLGALRGQLTVWRTPGLLPVLAMHLVGYAAMATVIAVWAGPYLSEVHGLAPGPRGAVLFGMGLALVAGLLGVGPLERRLNTRKWLVAGMAGAAALTLAALAFWPQPPLGVAVALLVGLCLFSCYPVVVVAHGRSLFPDHLVGRGATTVNLAQTLGSAALPAMTGWAVAFAPAGAAWPIAFGTLALALVLGIAGYLTGRDAPPRPGAGRVRA</sequence>
<dbReference type="PANTHER" id="PTHR43124">
    <property type="entry name" value="PURINE EFFLUX PUMP PBUE"/>
    <property type="match status" value="1"/>
</dbReference>
<comment type="subcellular location">
    <subcellularLocation>
        <location evidence="1">Cell membrane</location>
        <topology evidence="1">Multi-pass membrane protein</topology>
    </subcellularLocation>
</comment>
<evidence type="ECO:0000313" key="9">
    <source>
        <dbReference type="Proteomes" id="UP000295096"/>
    </source>
</evidence>
<feature type="transmembrane region" description="Helical" evidence="6">
    <location>
        <begin position="357"/>
        <end position="375"/>
    </location>
</feature>
<dbReference type="Gene3D" id="1.20.1250.20">
    <property type="entry name" value="MFS general substrate transporter like domains"/>
    <property type="match status" value="1"/>
</dbReference>
<keyword evidence="5 6" id="KW-0472">Membrane</keyword>
<evidence type="ECO:0000256" key="1">
    <source>
        <dbReference type="ARBA" id="ARBA00004651"/>
    </source>
</evidence>
<evidence type="ECO:0000256" key="3">
    <source>
        <dbReference type="ARBA" id="ARBA00022692"/>
    </source>
</evidence>
<dbReference type="GO" id="GO:0005886">
    <property type="term" value="C:plasma membrane"/>
    <property type="evidence" value="ECO:0007669"/>
    <property type="project" value="UniProtKB-SubCell"/>
</dbReference>
<proteinExistence type="predicted"/>
<dbReference type="CDD" id="cd06174">
    <property type="entry name" value="MFS"/>
    <property type="match status" value="1"/>
</dbReference>
<dbReference type="InterPro" id="IPR050189">
    <property type="entry name" value="MFS_Efflux_Transporters"/>
</dbReference>
<dbReference type="InterPro" id="IPR020846">
    <property type="entry name" value="MFS_dom"/>
</dbReference>
<accession>A0A4V3A945</accession>
<comment type="caution">
    <text evidence="8">The sequence shown here is derived from an EMBL/GenBank/DDBJ whole genome shotgun (WGS) entry which is preliminary data.</text>
</comment>
<feature type="transmembrane region" description="Helical" evidence="6">
    <location>
        <begin position="291"/>
        <end position="310"/>
    </location>
</feature>
<name>A0A4V3A945_9PROT</name>
<feature type="transmembrane region" description="Helical" evidence="6">
    <location>
        <begin position="223"/>
        <end position="247"/>
    </location>
</feature>
<dbReference type="RefSeq" id="WP_133293248.1">
    <property type="nucleotide sequence ID" value="NZ_SMSJ01000190.1"/>
</dbReference>
<feature type="transmembrane region" description="Helical" evidence="6">
    <location>
        <begin position="259"/>
        <end position="279"/>
    </location>
</feature>
<feature type="transmembrane region" description="Helical" evidence="6">
    <location>
        <begin position="381"/>
        <end position="402"/>
    </location>
</feature>
<evidence type="ECO:0000256" key="6">
    <source>
        <dbReference type="SAM" id="Phobius"/>
    </source>
</evidence>
<gene>
    <name evidence="8" type="ORF">E2C06_35510</name>
</gene>
<feature type="transmembrane region" description="Helical" evidence="6">
    <location>
        <begin position="173"/>
        <end position="191"/>
    </location>
</feature>
<keyword evidence="2" id="KW-1003">Cell membrane</keyword>
<feature type="transmembrane region" description="Helical" evidence="6">
    <location>
        <begin position="52"/>
        <end position="71"/>
    </location>
</feature>
<evidence type="ECO:0000259" key="7">
    <source>
        <dbReference type="PROSITE" id="PS50850"/>
    </source>
</evidence>
<dbReference type="GO" id="GO:0022857">
    <property type="term" value="F:transmembrane transporter activity"/>
    <property type="evidence" value="ECO:0007669"/>
    <property type="project" value="InterPro"/>
</dbReference>
<feature type="transmembrane region" description="Helical" evidence="6">
    <location>
        <begin position="316"/>
        <end position="337"/>
    </location>
</feature>
<dbReference type="Proteomes" id="UP000295096">
    <property type="component" value="Unassembled WGS sequence"/>
</dbReference>
<evidence type="ECO:0000256" key="4">
    <source>
        <dbReference type="ARBA" id="ARBA00022989"/>
    </source>
</evidence>
<dbReference type="PANTHER" id="PTHR43124:SF3">
    <property type="entry name" value="CHLORAMPHENICOL EFFLUX PUMP RV0191"/>
    <property type="match status" value="1"/>
</dbReference>
<dbReference type="AlphaFoldDB" id="A0A4V3A945"/>
<reference evidence="8 9" key="1">
    <citation type="journal article" date="2016" name="J. Microbiol.">
        <title>Dankookia rubra gen. nov., sp. nov., an alphaproteobacterium isolated from sediment of a shallow stream.</title>
        <authorList>
            <person name="Kim W.H."/>
            <person name="Kim D.H."/>
            <person name="Kang K."/>
            <person name="Ahn T.Y."/>
        </authorList>
    </citation>
    <scope>NUCLEOTIDE SEQUENCE [LARGE SCALE GENOMIC DNA]</scope>
    <source>
        <strain evidence="8 9">JCM30602</strain>
    </source>
</reference>
<evidence type="ECO:0000313" key="8">
    <source>
        <dbReference type="EMBL" id="TDH57895.1"/>
    </source>
</evidence>
<evidence type="ECO:0000256" key="5">
    <source>
        <dbReference type="ARBA" id="ARBA00023136"/>
    </source>
</evidence>
<dbReference type="SUPFAM" id="SSF103473">
    <property type="entry name" value="MFS general substrate transporter"/>
    <property type="match status" value="1"/>
</dbReference>
<protein>
    <submittedName>
        <fullName evidence="8">MFS transporter</fullName>
    </submittedName>
</protein>
<dbReference type="InterPro" id="IPR011701">
    <property type="entry name" value="MFS"/>
</dbReference>